<accession>A0ABR7AK45</accession>
<organism evidence="2 3">
    <name type="scientific">Sphingomonas albertensis</name>
    <dbReference type="NCBI Taxonomy" id="2762591"/>
    <lineage>
        <taxon>Bacteria</taxon>
        <taxon>Pseudomonadati</taxon>
        <taxon>Pseudomonadota</taxon>
        <taxon>Alphaproteobacteria</taxon>
        <taxon>Sphingomonadales</taxon>
        <taxon>Sphingomonadaceae</taxon>
        <taxon>Sphingomonas</taxon>
    </lineage>
</organism>
<gene>
    <name evidence="2" type="ORF">H8S47_03880</name>
</gene>
<dbReference type="RefSeq" id="WP_187502610.1">
    <property type="nucleotide sequence ID" value="NZ_CP162536.1"/>
</dbReference>
<proteinExistence type="predicted"/>
<name>A0ABR7AK45_9SPHN</name>
<dbReference type="EMBL" id="JACONT010000005">
    <property type="protein sequence ID" value="MBC3940825.1"/>
    <property type="molecule type" value="Genomic_DNA"/>
</dbReference>
<keyword evidence="2" id="KW-0675">Receptor</keyword>
<evidence type="ECO:0000313" key="2">
    <source>
        <dbReference type="EMBL" id="MBC3940825.1"/>
    </source>
</evidence>
<dbReference type="InterPro" id="IPR035897">
    <property type="entry name" value="Toll_tir_struct_dom_sf"/>
</dbReference>
<comment type="caution">
    <text evidence="2">The sequence shown here is derived from an EMBL/GenBank/DDBJ whole genome shotgun (WGS) entry which is preliminary data.</text>
</comment>
<dbReference type="Pfam" id="PF13676">
    <property type="entry name" value="TIR_2"/>
    <property type="match status" value="1"/>
</dbReference>
<dbReference type="SUPFAM" id="SSF52200">
    <property type="entry name" value="Toll/Interleukin receptor TIR domain"/>
    <property type="match status" value="1"/>
</dbReference>
<sequence length="367" mass="41318">MSSHLISKLPTYLVRLQLTYQNAGERRLSEIILHCHYATIEDAAYDNWNGGMYGHDVVLFLPVETLSFVGLDELEEVRKRLLADLNTLGDGIDNEWFNALRLDLNDDNDPEYQRAVPFSKKLPVNPDAVEFWKPGLARVFVSHRDLYKKEARELGEALEEYGMSCFIAHDTIAPLAEWRDEIMKGLETMEAMIVFMTDDFQDSLWCQQEVGYALGKSTPIVPLKLGSKDPPGFISHLQAMRGSMDNPYAAAKGLFPLIGKALGRQERLNEVLITAFCESPSYSDTKERFNRMEASVKSLTDAQLQQIVAAFAGNGQLNGAGHLTSKYERLRYFLENATRRKFTVSRGVISEQKSAAAFADDDADVPF</sequence>
<dbReference type="InterPro" id="IPR000157">
    <property type="entry name" value="TIR_dom"/>
</dbReference>
<dbReference type="Proteomes" id="UP000597613">
    <property type="component" value="Unassembled WGS sequence"/>
</dbReference>
<protein>
    <submittedName>
        <fullName evidence="2">Toll/interleukin-1 receptor domain-containing protein</fullName>
    </submittedName>
</protein>
<evidence type="ECO:0000313" key="3">
    <source>
        <dbReference type="Proteomes" id="UP000597613"/>
    </source>
</evidence>
<keyword evidence="3" id="KW-1185">Reference proteome</keyword>
<dbReference type="Gene3D" id="3.40.50.10140">
    <property type="entry name" value="Toll/interleukin-1 receptor homology (TIR) domain"/>
    <property type="match status" value="1"/>
</dbReference>
<reference evidence="2 3" key="1">
    <citation type="submission" date="2020-08" db="EMBL/GenBank/DDBJ databases">
        <title>Putative novel bacterial strains isolated from necrotic wheat leaf tissues caused by Xanthomonas translucens.</title>
        <authorList>
            <person name="Tambong J.T."/>
        </authorList>
    </citation>
    <scope>NUCLEOTIDE SEQUENCE [LARGE SCALE GENOMIC DNA]</scope>
    <source>
        <strain evidence="3">DOAB 1063</strain>
    </source>
</reference>
<feature type="domain" description="TIR" evidence="1">
    <location>
        <begin position="139"/>
        <end position="241"/>
    </location>
</feature>
<evidence type="ECO:0000259" key="1">
    <source>
        <dbReference type="Pfam" id="PF13676"/>
    </source>
</evidence>